<accession>A0A0S4UCU2</accession>
<organism evidence="2">
    <name type="scientific">Ralstonia solanacearum</name>
    <name type="common">Pseudomonas solanacearum</name>
    <dbReference type="NCBI Taxonomy" id="305"/>
    <lineage>
        <taxon>Bacteria</taxon>
        <taxon>Pseudomonadati</taxon>
        <taxon>Pseudomonadota</taxon>
        <taxon>Betaproteobacteria</taxon>
        <taxon>Burkholderiales</taxon>
        <taxon>Burkholderiaceae</taxon>
        <taxon>Ralstonia</taxon>
        <taxon>Ralstonia solanacearum species complex</taxon>
    </lineage>
</organism>
<name>A0A0S4UCU2_RALSL</name>
<reference evidence="2" key="1">
    <citation type="submission" date="2015-10" db="EMBL/GenBank/DDBJ databases">
        <authorList>
            <person name="Gilbert D.G."/>
        </authorList>
    </citation>
    <scope>NUCLEOTIDE SEQUENCE</scope>
    <source>
        <strain evidence="2">Phyl III-seqv23</strain>
    </source>
</reference>
<dbReference type="AlphaFoldDB" id="A0A0S4UCU2"/>
<proteinExistence type="predicted"/>
<feature type="transmembrane region" description="Helical" evidence="1">
    <location>
        <begin position="21"/>
        <end position="47"/>
    </location>
</feature>
<dbReference type="EMBL" id="LN899821">
    <property type="protein sequence ID" value="CUV19634.1"/>
    <property type="molecule type" value="Genomic_DNA"/>
</dbReference>
<gene>
    <name evidence="2" type="ORF">PSS4_v1_1070067</name>
</gene>
<evidence type="ECO:0008006" key="3">
    <source>
        <dbReference type="Google" id="ProtNLM"/>
    </source>
</evidence>
<evidence type="ECO:0000256" key="1">
    <source>
        <dbReference type="SAM" id="Phobius"/>
    </source>
</evidence>
<keyword evidence="1" id="KW-0472">Membrane</keyword>
<evidence type="ECO:0000313" key="2">
    <source>
        <dbReference type="EMBL" id="CUV19634.1"/>
    </source>
</evidence>
<protein>
    <recommendedName>
        <fullName evidence="3">Transmembrane protein</fullName>
    </recommendedName>
</protein>
<feature type="transmembrane region" description="Helical" evidence="1">
    <location>
        <begin position="120"/>
        <end position="140"/>
    </location>
</feature>
<sequence length="161" mass="17601">MNSQATTRPDLSAAWTVIRHIAFWGGWAFRMLIVVPSVAFCLLLAVYSDFSFSTIPQEVLQRIADTAKYPAAPDGYVTMRTCKDSKPAVKDLAPPVACKTFGFEQQSIAESALAAGQNLATMYCIFVLLGFGWVLTVGSFTSSRHAFRASLQKGRQAKVAR</sequence>
<keyword evidence="1" id="KW-0812">Transmembrane</keyword>
<keyword evidence="1" id="KW-1133">Transmembrane helix</keyword>